<dbReference type="OrthoDB" id="10022108at2759"/>
<dbReference type="EMBL" id="CADEBC010000752">
    <property type="protein sequence ID" value="CAB3260495.1"/>
    <property type="molecule type" value="Genomic_DNA"/>
</dbReference>
<proteinExistence type="predicted"/>
<reference evidence="1 2" key="1">
    <citation type="submission" date="2020-04" db="EMBL/GenBank/DDBJ databases">
        <authorList>
            <person name="Wallbank WR R."/>
            <person name="Pardo Diaz C."/>
            <person name="Kozak K."/>
            <person name="Martin S."/>
            <person name="Jiggins C."/>
            <person name="Moest M."/>
            <person name="Warren A I."/>
            <person name="Byers J.R.P. K."/>
            <person name="Montejo-Kovacevich G."/>
            <person name="Yen C E."/>
        </authorList>
    </citation>
    <scope>NUCLEOTIDE SEQUENCE [LARGE SCALE GENOMIC DNA]</scope>
</reference>
<evidence type="ECO:0000313" key="1">
    <source>
        <dbReference type="EMBL" id="CAB3260495.1"/>
    </source>
</evidence>
<name>A0A8S1BTT6_ARCPL</name>
<comment type="caution">
    <text evidence="1">The sequence shown here is derived from an EMBL/GenBank/DDBJ whole genome shotgun (WGS) entry which is preliminary data.</text>
</comment>
<dbReference type="AlphaFoldDB" id="A0A8S1BTT6"/>
<organism evidence="1 2">
    <name type="scientific">Arctia plantaginis</name>
    <name type="common">Wood tiger moth</name>
    <name type="synonym">Phalaena plantaginis</name>
    <dbReference type="NCBI Taxonomy" id="874455"/>
    <lineage>
        <taxon>Eukaryota</taxon>
        <taxon>Metazoa</taxon>
        <taxon>Ecdysozoa</taxon>
        <taxon>Arthropoda</taxon>
        <taxon>Hexapoda</taxon>
        <taxon>Insecta</taxon>
        <taxon>Pterygota</taxon>
        <taxon>Neoptera</taxon>
        <taxon>Endopterygota</taxon>
        <taxon>Lepidoptera</taxon>
        <taxon>Glossata</taxon>
        <taxon>Ditrysia</taxon>
        <taxon>Noctuoidea</taxon>
        <taxon>Erebidae</taxon>
        <taxon>Arctiinae</taxon>
        <taxon>Arctia</taxon>
    </lineage>
</organism>
<accession>A0A8S1BTT6</accession>
<keyword evidence="2" id="KW-1185">Reference proteome</keyword>
<dbReference type="Proteomes" id="UP000494106">
    <property type="component" value="Unassembled WGS sequence"/>
</dbReference>
<sequence>MRDLEKALEEQKKENLERVTPLSYAEAVASYGTDTSRTPGKRTVHSIIVTSKEDTETGDEVLTRVRKAVDAKEGWRKKLATNEVLIEAGKRRVAIALLQEPYVGAAKEMRSHQGVRIFQNANHGEVCYNLPTNVPIVPSSLRQGKSVRHLNSKFNSKFLLHIFRRILRIRLSDCE</sequence>
<evidence type="ECO:0000313" key="2">
    <source>
        <dbReference type="Proteomes" id="UP000494106"/>
    </source>
</evidence>
<protein>
    <submittedName>
        <fullName evidence="1">Uncharacterized protein</fullName>
    </submittedName>
</protein>
<gene>
    <name evidence="1" type="ORF">APLA_LOCUS17476</name>
</gene>
<feature type="non-terminal residue" evidence="1">
    <location>
        <position position="1"/>
    </location>
</feature>